<dbReference type="Proteomes" id="UP001153069">
    <property type="component" value="Unassembled WGS sequence"/>
</dbReference>
<dbReference type="OrthoDB" id="49122at2759"/>
<proteinExistence type="predicted"/>
<comment type="caution">
    <text evidence="1">The sequence shown here is derived from an EMBL/GenBank/DDBJ whole genome shotgun (WGS) entry which is preliminary data.</text>
</comment>
<keyword evidence="2" id="KW-1185">Reference proteome</keyword>
<dbReference type="AlphaFoldDB" id="A0A9N8EYQ2"/>
<sequence>MDVLEAATVALTTQNMDNDQSSQMDAYKGELSHQLDPFRLFIRNYSADFQHEGRFTIPCSDNTGTAASNDETDPPSLQSSALFAMDDPLEFLQSALSWSSTQTAQHCHGKSNEVVVFLPALSMSHRQAQQQLQYCSNVLDGIPMALLFPGTFSNYHNNNQNPNGDDTIIAIQLTHDTLQSLQSFHLISMEPQQQQAKNKKSSQESTTTTMKTYRVRSKDLDCIRAVLSLYDSSTQTPFATSHDDALKTTLIKLIDVAVTKQQSSSSSSSPHLVLVTCSATCTILASALLAWRRQQTLAHAESLLHQAITVVTMNGLLLPEDQSFCNGPAYVHVSMQDDPIVAQYGVTSNSKNTGGRNAVHLQALSPYHQAPQEQNLGSNPELVVGNAIDDDIHNIATGAIQYLSLLLRINGVQSFRQLYQQGAVSLANNDEEKQDIDPKLFALNYDTKVGTIEIPPLMDLELLPAMIRATGGDRWRTAVSTDDADEDDDILPDWAMAEAIITDQFGYGVYDEIVELCSSCRAVG</sequence>
<reference evidence="1" key="1">
    <citation type="submission" date="2020-06" db="EMBL/GenBank/DDBJ databases">
        <authorList>
            <consortium name="Plant Systems Biology data submission"/>
        </authorList>
    </citation>
    <scope>NUCLEOTIDE SEQUENCE</scope>
    <source>
        <strain evidence="1">D6</strain>
    </source>
</reference>
<protein>
    <submittedName>
        <fullName evidence="1">Uncharacterized protein</fullName>
    </submittedName>
</protein>
<dbReference type="EMBL" id="CAICTM010002123">
    <property type="protein sequence ID" value="CAB9528016.1"/>
    <property type="molecule type" value="Genomic_DNA"/>
</dbReference>
<gene>
    <name evidence="1" type="ORF">SEMRO_2125_G315690.1</name>
</gene>
<evidence type="ECO:0000313" key="1">
    <source>
        <dbReference type="EMBL" id="CAB9528016.1"/>
    </source>
</evidence>
<evidence type="ECO:0000313" key="2">
    <source>
        <dbReference type="Proteomes" id="UP001153069"/>
    </source>
</evidence>
<organism evidence="1 2">
    <name type="scientific">Seminavis robusta</name>
    <dbReference type="NCBI Taxonomy" id="568900"/>
    <lineage>
        <taxon>Eukaryota</taxon>
        <taxon>Sar</taxon>
        <taxon>Stramenopiles</taxon>
        <taxon>Ochrophyta</taxon>
        <taxon>Bacillariophyta</taxon>
        <taxon>Bacillariophyceae</taxon>
        <taxon>Bacillariophycidae</taxon>
        <taxon>Naviculales</taxon>
        <taxon>Naviculaceae</taxon>
        <taxon>Seminavis</taxon>
    </lineage>
</organism>
<name>A0A9N8EYQ2_9STRA</name>
<accession>A0A9N8EYQ2</accession>